<dbReference type="AlphaFoldDB" id="A0A1G7BEE6"/>
<comment type="catalytic activity">
    <reaction evidence="1">
        <text>ATP + protein L-histidine = ADP + protein N-phospho-L-histidine.</text>
        <dbReference type="EC" id="2.7.13.3"/>
    </reaction>
</comment>
<keyword evidence="9" id="KW-0902">Two-component regulatory system</keyword>
<evidence type="ECO:0000256" key="3">
    <source>
        <dbReference type="ARBA" id="ARBA00012438"/>
    </source>
</evidence>
<keyword evidence="6 10" id="KW-0812">Transmembrane</keyword>
<evidence type="ECO:0000256" key="6">
    <source>
        <dbReference type="ARBA" id="ARBA00022692"/>
    </source>
</evidence>
<keyword evidence="8 10" id="KW-1133">Transmembrane helix</keyword>
<protein>
    <recommendedName>
        <fullName evidence="3">histidine kinase</fullName>
        <ecNumber evidence="3">2.7.13.3</ecNumber>
    </recommendedName>
</protein>
<sequence>MKLRTRLTLWYGGAFFAAGAVLIAVVYLIVRDRIAQNLPDFGASTDEILAVRSQLGVDEQELLSFIQMAVDRQEAANDATLRAVLIWSVAALVVVGLLAVVLGFLMASRVLRPIDAITDTAKRVADRSLHERINLKGPGDELKRLADTFDGMLGRLDRAFEGQRRFVANASHELKTPLAINRTLLEVAAAEPGADHRIRDLAANLLAVNERHERLIDGLLTLAGSEQAPADPAPVDLADVVAHVAAQFAAEADAAGVTVETEAAEAVVVGDAALLERLVSNLIANGIRHNHSGGTLRVATGTADRRARLTVANTGPVVAAYEIDALFQPFRRGEGRDRIESVRGVGLGLSIVDSVTRVHEADLAAVSEPEGGLLVTVVFPEPA</sequence>
<dbReference type="InterPro" id="IPR005467">
    <property type="entry name" value="His_kinase_dom"/>
</dbReference>
<evidence type="ECO:0000259" key="11">
    <source>
        <dbReference type="PROSITE" id="PS50109"/>
    </source>
</evidence>
<dbReference type="InterPro" id="IPR050428">
    <property type="entry name" value="TCS_sensor_his_kinase"/>
</dbReference>
<dbReference type="Gene3D" id="1.10.287.130">
    <property type="match status" value="1"/>
</dbReference>
<dbReference type="SUPFAM" id="SSF47384">
    <property type="entry name" value="Homodimeric domain of signal transducing histidine kinase"/>
    <property type="match status" value="1"/>
</dbReference>
<feature type="transmembrane region" description="Helical" evidence="10">
    <location>
        <begin position="84"/>
        <end position="105"/>
    </location>
</feature>
<evidence type="ECO:0000256" key="2">
    <source>
        <dbReference type="ARBA" id="ARBA00004236"/>
    </source>
</evidence>
<dbReference type="InterPro" id="IPR003660">
    <property type="entry name" value="HAMP_dom"/>
</dbReference>
<dbReference type="GO" id="GO:0000155">
    <property type="term" value="F:phosphorelay sensor kinase activity"/>
    <property type="evidence" value="ECO:0007669"/>
    <property type="project" value="InterPro"/>
</dbReference>
<dbReference type="EC" id="2.7.13.3" evidence="3"/>
<dbReference type="Proteomes" id="UP000198949">
    <property type="component" value="Unassembled WGS sequence"/>
</dbReference>
<reference evidence="14" key="1">
    <citation type="submission" date="2016-10" db="EMBL/GenBank/DDBJ databases">
        <authorList>
            <person name="Varghese N."/>
            <person name="Submissions S."/>
        </authorList>
    </citation>
    <scope>NUCLEOTIDE SEQUENCE [LARGE SCALE GENOMIC DNA]</scope>
    <source>
        <strain evidence="14">CGMCC 4.3516</strain>
    </source>
</reference>
<dbReference type="OrthoDB" id="9786919at2"/>
<proteinExistence type="predicted"/>
<dbReference type="SMART" id="SM00388">
    <property type="entry name" value="HisKA"/>
    <property type="match status" value="1"/>
</dbReference>
<dbReference type="InterPro" id="IPR036890">
    <property type="entry name" value="HATPase_C_sf"/>
</dbReference>
<dbReference type="SUPFAM" id="SSF158472">
    <property type="entry name" value="HAMP domain-like"/>
    <property type="match status" value="1"/>
</dbReference>
<organism evidence="13 14">
    <name type="scientific">Glycomyces harbinensis</name>
    <dbReference type="NCBI Taxonomy" id="58114"/>
    <lineage>
        <taxon>Bacteria</taxon>
        <taxon>Bacillati</taxon>
        <taxon>Actinomycetota</taxon>
        <taxon>Actinomycetes</taxon>
        <taxon>Glycomycetales</taxon>
        <taxon>Glycomycetaceae</taxon>
        <taxon>Glycomyces</taxon>
    </lineage>
</organism>
<dbReference type="EMBL" id="FNAD01000016">
    <property type="protein sequence ID" value="SDE25327.1"/>
    <property type="molecule type" value="Genomic_DNA"/>
</dbReference>
<dbReference type="Gene3D" id="6.10.340.10">
    <property type="match status" value="1"/>
</dbReference>
<evidence type="ECO:0000256" key="5">
    <source>
        <dbReference type="ARBA" id="ARBA00022679"/>
    </source>
</evidence>
<dbReference type="Pfam" id="PF02518">
    <property type="entry name" value="HATPase_c"/>
    <property type="match status" value="1"/>
</dbReference>
<feature type="domain" description="Histidine kinase" evidence="11">
    <location>
        <begin position="169"/>
        <end position="383"/>
    </location>
</feature>
<accession>A0A1G7BEE6</accession>
<keyword evidence="5" id="KW-0808">Transferase</keyword>
<evidence type="ECO:0000256" key="1">
    <source>
        <dbReference type="ARBA" id="ARBA00000085"/>
    </source>
</evidence>
<dbReference type="RefSeq" id="WP_091039662.1">
    <property type="nucleotide sequence ID" value="NZ_FNAD01000016.1"/>
</dbReference>
<evidence type="ECO:0000256" key="4">
    <source>
        <dbReference type="ARBA" id="ARBA00022553"/>
    </source>
</evidence>
<name>A0A1G7BEE6_9ACTN</name>
<evidence type="ECO:0000259" key="12">
    <source>
        <dbReference type="PROSITE" id="PS50885"/>
    </source>
</evidence>
<evidence type="ECO:0000256" key="8">
    <source>
        <dbReference type="ARBA" id="ARBA00022989"/>
    </source>
</evidence>
<evidence type="ECO:0000256" key="7">
    <source>
        <dbReference type="ARBA" id="ARBA00022777"/>
    </source>
</evidence>
<keyword evidence="10" id="KW-0472">Membrane</keyword>
<dbReference type="Gene3D" id="3.30.565.10">
    <property type="entry name" value="Histidine kinase-like ATPase, C-terminal domain"/>
    <property type="match status" value="1"/>
</dbReference>
<dbReference type="CDD" id="cd00082">
    <property type="entry name" value="HisKA"/>
    <property type="match status" value="1"/>
</dbReference>
<dbReference type="SUPFAM" id="SSF55874">
    <property type="entry name" value="ATPase domain of HSP90 chaperone/DNA topoisomerase II/histidine kinase"/>
    <property type="match status" value="1"/>
</dbReference>
<dbReference type="InterPro" id="IPR003661">
    <property type="entry name" value="HisK_dim/P_dom"/>
</dbReference>
<gene>
    <name evidence="13" type="ORF">SAMN05216270_116107</name>
</gene>
<dbReference type="STRING" id="58114.SAMN05216270_116107"/>
<dbReference type="SMART" id="SM00387">
    <property type="entry name" value="HATPase_c"/>
    <property type="match status" value="1"/>
</dbReference>
<dbReference type="Pfam" id="PF00672">
    <property type="entry name" value="HAMP"/>
    <property type="match status" value="1"/>
</dbReference>
<keyword evidence="14" id="KW-1185">Reference proteome</keyword>
<keyword evidence="4" id="KW-0597">Phosphoprotein</keyword>
<dbReference type="PANTHER" id="PTHR45436">
    <property type="entry name" value="SENSOR HISTIDINE KINASE YKOH"/>
    <property type="match status" value="1"/>
</dbReference>
<dbReference type="PANTHER" id="PTHR45436:SF5">
    <property type="entry name" value="SENSOR HISTIDINE KINASE TRCS"/>
    <property type="match status" value="1"/>
</dbReference>
<comment type="subcellular location">
    <subcellularLocation>
        <location evidence="2">Cell membrane</location>
    </subcellularLocation>
</comment>
<feature type="domain" description="HAMP" evidence="12">
    <location>
        <begin position="108"/>
        <end position="161"/>
    </location>
</feature>
<dbReference type="SMART" id="SM00304">
    <property type="entry name" value="HAMP"/>
    <property type="match status" value="1"/>
</dbReference>
<evidence type="ECO:0000256" key="10">
    <source>
        <dbReference type="SAM" id="Phobius"/>
    </source>
</evidence>
<dbReference type="InterPro" id="IPR036097">
    <property type="entry name" value="HisK_dim/P_sf"/>
</dbReference>
<evidence type="ECO:0000313" key="14">
    <source>
        <dbReference type="Proteomes" id="UP000198949"/>
    </source>
</evidence>
<dbReference type="GO" id="GO:0005886">
    <property type="term" value="C:plasma membrane"/>
    <property type="evidence" value="ECO:0007669"/>
    <property type="project" value="UniProtKB-SubCell"/>
</dbReference>
<dbReference type="InterPro" id="IPR003594">
    <property type="entry name" value="HATPase_dom"/>
</dbReference>
<evidence type="ECO:0000256" key="9">
    <source>
        <dbReference type="ARBA" id="ARBA00023012"/>
    </source>
</evidence>
<dbReference type="PROSITE" id="PS50109">
    <property type="entry name" value="HIS_KIN"/>
    <property type="match status" value="1"/>
</dbReference>
<dbReference type="PROSITE" id="PS50885">
    <property type="entry name" value="HAMP"/>
    <property type="match status" value="1"/>
</dbReference>
<dbReference type="CDD" id="cd06225">
    <property type="entry name" value="HAMP"/>
    <property type="match status" value="1"/>
</dbReference>
<dbReference type="Pfam" id="PF00512">
    <property type="entry name" value="HisKA"/>
    <property type="match status" value="1"/>
</dbReference>
<evidence type="ECO:0000313" key="13">
    <source>
        <dbReference type="EMBL" id="SDE25327.1"/>
    </source>
</evidence>
<feature type="transmembrane region" description="Helical" evidence="10">
    <location>
        <begin position="7"/>
        <end position="30"/>
    </location>
</feature>
<keyword evidence="7 13" id="KW-0418">Kinase</keyword>